<organism evidence="2 3">
    <name type="scientific">Aureobasidium vineae</name>
    <dbReference type="NCBI Taxonomy" id="2773715"/>
    <lineage>
        <taxon>Eukaryota</taxon>
        <taxon>Fungi</taxon>
        <taxon>Dikarya</taxon>
        <taxon>Ascomycota</taxon>
        <taxon>Pezizomycotina</taxon>
        <taxon>Dothideomycetes</taxon>
        <taxon>Dothideomycetidae</taxon>
        <taxon>Dothideales</taxon>
        <taxon>Saccotheciaceae</taxon>
        <taxon>Aureobasidium</taxon>
    </lineage>
</organism>
<protein>
    <submittedName>
        <fullName evidence="2">Uncharacterized protein</fullName>
    </submittedName>
</protein>
<accession>A0A9N8JHU9</accession>
<keyword evidence="3" id="KW-1185">Reference proteome</keyword>
<evidence type="ECO:0000256" key="1">
    <source>
        <dbReference type="SAM" id="MobiDB-lite"/>
    </source>
</evidence>
<name>A0A9N8JHU9_9PEZI</name>
<dbReference type="Proteomes" id="UP000716446">
    <property type="component" value="Unassembled WGS sequence"/>
</dbReference>
<dbReference type="AlphaFoldDB" id="A0A9N8JHU9"/>
<evidence type="ECO:0000313" key="3">
    <source>
        <dbReference type="Proteomes" id="UP000716446"/>
    </source>
</evidence>
<feature type="region of interest" description="Disordered" evidence="1">
    <location>
        <begin position="1"/>
        <end position="45"/>
    </location>
</feature>
<gene>
    <name evidence="2" type="ORF">AWRI4619_LOCUS5184</name>
</gene>
<proteinExistence type="predicted"/>
<feature type="compositionally biased region" description="Low complexity" evidence="1">
    <location>
        <begin position="8"/>
        <end position="28"/>
    </location>
</feature>
<dbReference type="EMBL" id="CAIJEN010000006">
    <property type="protein sequence ID" value="CAD0088066.1"/>
    <property type="molecule type" value="Genomic_DNA"/>
</dbReference>
<evidence type="ECO:0000313" key="2">
    <source>
        <dbReference type="EMBL" id="CAD0088066.1"/>
    </source>
</evidence>
<reference evidence="2" key="1">
    <citation type="submission" date="2020-06" db="EMBL/GenBank/DDBJ databases">
        <authorList>
            <person name="Onetto C."/>
        </authorList>
    </citation>
    <scope>NUCLEOTIDE SEQUENCE</scope>
</reference>
<sequence>MPPKQTQKTANSKASNKSTKTMSNNNSNQAPQGISEHEIKQNSGVSATMALQATQKHGN</sequence>
<comment type="caution">
    <text evidence="2">The sequence shown here is derived from an EMBL/GenBank/DDBJ whole genome shotgun (WGS) entry which is preliminary data.</text>
</comment>